<dbReference type="Proteomes" id="UP000828048">
    <property type="component" value="Chromosome 8"/>
</dbReference>
<evidence type="ECO:0000313" key="2">
    <source>
        <dbReference type="Proteomes" id="UP000828048"/>
    </source>
</evidence>
<accession>A0ACB7YGL2</accession>
<name>A0ACB7YGL2_9ERIC</name>
<dbReference type="EMBL" id="CM037158">
    <property type="protein sequence ID" value="KAH7852685.1"/>
    <property type="molecule type" value="Genomic_DNA"/>
</dbReference>
<keyword evidence="2" id="KW-1185">Reference proteome</keyword>
<evidence type="ECO:0000313" key="1">
    <source>
        <dbReference type="EMBL" id="KAH7852685.1"/>
    </source>
</evidence>
<gene>
    <name evidence="1" type="ORF">Vadar_027902</name>
</gene>
<sequence length="432" mass="46829">MASMSFLSNQMACNKNSSWVEFGGTSRRLVGIERCGAARVSGLKVFASQSARTQPDLSVSVNGLKMPNPFVIGSGPPGTNYTVMKKAFDEGWGAVISKTVSLDAAKVVNVTPRYARLRAGANGSAKGQIIGWENIELISDRPLETMLKEFKQLKEEYPDRVLIASIMEEYDKAAWEELIDRVEQTGVDAIEINFSCPHGMPERKMGAAVGQDCALLEEVCGWINAKATVPVWAKMTPNITDITQPAKVALRSGCEGISAINTIMSVMGINLNTLHPEPCVEGYSTPGGYSAKAVHPIALAKVMSIAQMMKAEYGGKDYSLSGIGGVETGGDAAEFILLGSNTVQVCTGVMMHGYGLVKKLCAELQDFMTMHNFSSIEDFRGVSLQYFTTHTDLVQRQQAAIQQRKAVRKGLQSDKDWTGDGFVHETETMVSN</sequence>
<proteinExistence type="predicted"/>
<comment type="caution">
    <text evidence="1">The sequence shown here is derived from an EMBL/GenBank/DDBJ whole genome shotgun (WGS) entry which is preliminary data.</text>
</comment>
<protein>
    <submittedName>
        <fullName evidence="1">Uncharacterized protein</fullName>
    </submittedName>
</protein>
<organism evidence="1 2">
    <name type="scientific">Vaccinium darrowii</name>
    <dbReference type="NCBI Taxonomy" id="229202"/>
    <lineage>
        <taxon>Eukaryota</taxon>
        <taxon>Viridiplantae</taxon>
        <taxon>Streptophyta</taxon>
        <taxon>Embryophyta</taxon>
        <taxon>Tracheophyta</taxon>
        <taxon>Spermatophyta</taxon>
        <taxon>Magnoliopsida</taxon>
        <taxon>eudicotyledons</taxon>
        <taxon>Gunneridae</taxon>
        <taxon>Pentapetalae</taxon>
        <taxon>asterids</taxon>
        <taxon>Ericales</taxon>
        <taxon>Ericaceae</taxon>
        <taxon>Vaccinioideae</taxon>
        <taxon>Vaccinieae</taxon>
        <taxon>Vaccinium</taxon>
    </lineage>
</organism>
<reference evidence="1 2" key="1">
    <citation type="journal article" date="2021" name="Hortic Res">
        <title>High-quality reference genome and annotation aids understanding of berry development for evergreen blueberry (Vaccinium darrowii).</title>
        <authorList>
            <person name="Yu J."/>
            <person name="Hulse-Kemp A.M."/>
            <person name="Babiker E."/>
            <person name="Staton M."/>
        </authorList>
    </citation>
    <scope>NUCLEOTIDE SEQUENCE [LARGE SCALE GENOMIC DNA]</scope>
    <source>
        <strain evidence="2">cv. NJ 8807/NJ 8810</strain>
        <tissue evidence="1">Young leaf</tissue>
    </source>
</reference>